<dbReference type="OrthoDB" id="10430966at2759"/>
<comment type="caution">
    <text evidence="1">The sequence shown here is derived from an EMBL/GenBank/DDBJ whole genome shotgun (WGS) entry which is preliminary data.</text>
</comment>
<name>A0A2P5E5M3_TREOI</name>
<sequence>PLKPCVNYHKTRQNSLRIKHIQFIQIGVNPHFSGHRVILLHTPLHVLLHSPGYHPANQHGPLLAAVLRRHSGVVVGSSTRRRRQDPISGDFSGGFSGDPEAVLYYATNVALRDRVAEVGGAVEAEGAHEGGAVEAEELVPVGDASGVLLGELGGLGFNGVSVLFELGYCFLGVVDLEYSVDFANWGLFFEPA</sequence>
<accession>A0A2P5E5M3</accession>
<gene>
    <name evidence="1" type="ORF">TorRG33x02_233310</name>
</gene>
<keyword evidence="2" id="KW-1185">Reference proteome</keyword>
<dbReference type="EMBL" id="JXTC01000230">
    <property type="protein sequence ID" value="PON80835.1"/>
    <property type="molecule type" value="Genomic_DNA"/>
</dbReference>
<proteinExistence type="predicted"/>
<evidence type="ECO:0000313" key="1">
    <source>
        <dbReference type="EMBL" id="PON80835.1"/>
    </source>
</evidence>
<evidence type="ECO:0000313" key="2">
    <source>
        <dbReference type="Proteomes" id="UP000237000"/>
    </source>
</evidence>
<dbReference type="InParanoid" id="A0A2P5E5M3"/>
<dbReference type="AlphaFoldDB" id="A0A2P5E5M3"/>
<feature type="non-terminal residue" evidence="1">
    <location>
        <position position="1"/>
    </location>
</feature>
<reference evidence="2" key="1">
    <citation type="submission" date="2016-06" db="EMBL/GenBank/DDBJ databases">
        <title>Parallel loss of symbiosis genes in relatives of nitrogen-fixing non-legume Parasponia.</title>
        <authorList>
            <person name="Van Velzen R."/>
            <person name="Holmer R."/>
            <person name="Bu F."/>
            <person name="Rutten L."/>
            <person name="Van Zeijl A."/>
            <person name="Liu W."/>
            <person name="Santuari L."/>
            <person name="Cao Q."/>
            <person name="Sharma T."/>
            <person name="Shen D."/>
            <person name="Roswanjaya Y."/>
            <person name="Wardhani T."/>
            <person name="Kalhor M.S."/>
            <person name="Jansen J."/>
            <person name="Van den Hoogen J."/>
            <person name="Gungor B."/>
            <person name="Hartog M."/>
            <person name="Hontelez J."/>
            <person name="Verver J."/>
            <person name="Yang W.-C."/>
            <person name="Schijlen E."/>
            <person name="Repin R."/>
            <person name="Schilthuizen M."/>
            <person name="Schranz E."/>
            <person name="Heidstra R."/>
            <person name="Miyata K."/>
            <person name="Fedorova E."/>
            <person name="Kohlen W."/>
            <person name="Bisseling T."/>
            <person name="Smit S."/>
            <person name="Geurts R."/>
        </authorList>
    </citation>
    <scope>NUCLEOTIDE SEQUENCE [LARGE SCALE GENOMIC DNA]</scope>
    <source>
        <strain evidence="2">cv. RG33-2</strain>
    </source>
</reference>
<organism evidence="1 2">
    <name type="scientific">Trema orientale</name>
    <name type="common">Charcoal tree</name>
    <name type="synonym">Celtis orientalis</name>
    <dbReference type="NCBI Taxonomy" id="63057"/>
    <lineage>
        <taxon>Eukaryota</taxon>
        <taxon>Viridiplantae</taxon>
        <taxon>Streptophyta</taxon>
        <taxon>Embryophyta</taxon>
        <taxon>Tracheophyta</taxon>
        <taxon>Spermatophyta</taxon>
        <taxon>Magnoliopsida</taxon>
        <taxon>eudicotyledons</taxon>
        <taxon>Gunneridae</taxon>
        <taxon>Pentapetalae</taxon>
        <taxon>rosids</taxon>
        <taxon>fabids</taxon>
        <taxon>Rosales</taxon>
        <taxon>Cannabaceae</taxon>
        <taxon>Trema</taxon>
    </lineage>
</organism>
<dbReference type="Proteomes" id="UP000237000">
    <property type="component" value="Unassembled WGS sequence"/>
</dbReference>
<protein>
    <submittedName>
        <fullName evidence="1">Uncharacterized protein</fullName>
    </submittedName>
</protein>